<evidence type="ECO:0000259" key="7">
    <source>
        <dbReference type="PROSITE" id="PS51898"/>
    </source>
</evidence>
<dbReference type="InterPro" id="IPR050808">
    <property type="entry name" value="Phage_Integrase"/>
</dbReference>
<dbReference type="RefSeq" id="WP_002567001.1">
    <property type="nucleotide sequence ID" value="NZ_DS480669.1"/>
</dbReference>
<dbReference type="EMBL" id="ABCC02000009">
    <property type="protein sequence ID" value="EDP19245.1"/>
    <property type="molecule type" value="Genomic_DNA"/>
</dbReference>
<dbReference type="Pfam" id="PF14659">
    <property type="entry name" value="Phage_int_SAM_3"/>
    <property type="match status" value="1"/>
</dbReference>
<evidence type="ECO:0000313" key="9">
    <source>
        <dbReference type="Proteomes" id="UP000005396"/>
    </source>
</evidence>
<keyword evidence="4" id="KW-0238">DNA-binding</keyword>
<evidence type="ECO:0000256" key="4">
    <source>
        <dbReference type="ARBA" id="ARBA00023125"/>
    </source>
</evidence>
<reference evidence="8 9" key="1">
    <citation type="submission" date="2007-08" db="EMBL/GenBank/DDBJ databases">
        <authorList>
            <person name="Fulton L."/>
            <person name="Clifton S."/>
            <person name="Fulton B."/>
            <person name="Xu J."/>
            <person name="Minx P."/>
            <person name="Pepin K.H."/>
            <person name="Johnson M."/>
            <person name="Thiruvilangam P."/>
            <person name="Bhonagiri V."/>
            <person name="Nash W.E."/>
            <person name="Mardis E.R."/>
            <person name="Wilson R.K."/>
        </authorList>
    </citation>
    <scope>NUCLEOTIDE SEQUENCE [LARGE SCALE GENOMIC DNA]</scope>
    <source>
        <strain evidence="9">ATCC BAA-613 / DSM 15670 / CCUG 46953 / JCM 12243 / WAL 16351</strain>
    </source>
</reference>
<keyword evidence="3" id="KW-0229">DNA integration</keyword>
<dbReference type="InterPro" id="IPR010998">
    <property type="entry name" value="Integrase_recombinase_N"/>
</dbReference>
<evidence type="ECO:0000256" key="2">
    <source>
        <dbReference type="ARBA" id="ARBA00008857"/>
    </source>
</evidence>
<keyword evidence="5" id="KW-0233">DNA recombination</keyword>
<dbReference type="PaxDb" id="411902-CLOBOL_00681"/>
<sequence length="392" mass="45309">MVATRRVSSPYTIRQRSDGRYEVRLYTGTDSNGKKTYKSIYGRTSKELKEKLKEIATEQKKNRTPAANINFRDYALHWMRLYKYPVLKPVSYDRLEQTYNKVCEYLGWIQMGNISTDDIQEMINDLARTKAYSTVKKHHEFVKNVFSHAYKTGELDFNPCEAVALPIERNMTVKTKPAEILLEEETEAMYAFNEKIKKSRNQFFKQMPALLLMLNTGWRVGELLALEWTDIDFKKRTARINKTLAKAKTRNDAGESISRHKTTFPEPTKTKAGERLTPLNDMAVSLLKQIKEYNQRMGIQSNYVVCTKDGGYVSERNLLRTFKSVMGIIGAEKDYTIHSLRHTYASRLLKRGVDVSVVSKLLGHSDINTTYGKYIHVLHTQLMQSAQSVERI</sequence>
<dbReference type="SUPFAM" id="SSF56349">
    <property type="entry name" value="DNA breaking-rejoining enzymes"/>
    <property type="match status" value="1"/>
</dbReference>
<protein>
    <recommendedName>
        <fullName evidence="7">Tyr recombinase domain-containing protein</fullName>
    </recommendedName>
</protein>
<dbReference type="PANTHER" id="PTHR30629:SF2">
    <property type="entry name" value="PROPHAGE INTEGRASE INTS-RELATED"/>
    <property type="match status" value="1"/>
</dbReference>
<evidence type="ECO:0000256" key="5">
    <source>
        <dbReference type="ARBA" id="ARBA00023172"/>
    </source>
</evidence>
<dbReference type="GO" id="GO:0003677">
    <property type="term" value="F:DNA binding"/>
    <property type="evidence" value="ECO:0007669"/>
    <property type="project" value="UniProtKB-KW"/>
</dbReference>
<dbReference type="Gene3D" id="1.10.443.10">
    <property type="entry name" value="Intergrase catalytic core"/>
    <property type="match status" value="1"/>
</dbReference>
<dbReference type="InterPro" id="IPR004107">
    <property type="entry name" value="Integrase_SAM-like_N"/>
</dbReference>
<dbReference type="GO" id="GO:0006310">
    <property type="term" value="P:DNA recombination"/>
    <property type="evidence" value="ECO:0007669"/>
    <property type="project" value="UniProtKB-KW"/>
</dbReference>
<comment type="similarity">
    <text evidence="2">Belongs to the 'phage' integrase family.</text>
</comment>
<dbReference type="PROSITE" id="PS51898">
    <property type="entry name" value="TYR_RECOMBINASE"/>
    <property type="match status" value="1"/>
</dbReference>
<feature type="region of interest" description="Disordered" evidence="6">
    <location>
        <begin position="251"/>
        <end position="273"/>
    </location>
</feature>
<dbReference type="InterPro" id="IPR011010">
    <property type="entry name" value="DNA_brk_join_enz"/>
</dbReference>
<gene>
    <name evidence="8" type="ORF">CLOBOL_00681</name>
</gene>
<dbReference type="GO" id="GO:0015074">
    <property type="term" value="P:DNA integration"/>
    <property type="evidence" value="ECO:0007669"/>
    <property type="project" value="UniProtKB-KW"/>
</dbReference>
<dbReference type="HOGENOM" id="CLU_027562_17_1_9"/>
<accession>A8RIF7</accession>
<dbReference type="CDD" id="cd01189">
    <property type="entry name" value="INT_ICEBs1_C_like"/>
    <property type="match status" value="1"/>
</dbReference>
<evidence type="ECO:0000256" key="1">
    <source>
        <dbReference type="ARBA" id="ARBA00003283"/>
    </source>
</evidence>
<dbReference type="eggNOG" id="COG0582">
    <property type="taxonomic scope" value="Bacteria"/>
</dbReference>
<dbReference type="Proteomes" id="UP000005396">
    <property type="component" value="Unassembled WGS sequence"/>
</dbReference>
<reference evidence="8 9" key="2">
    <citation type="submission" date="2007-09" db="EMBL/GenBank/DDBJ databases">
        <title>Draft genome sequence of Clostridium bolteae (ATCC BAA-613).</title>
        <authorList>
            <person name="Sudarsanam P."/>
            <person name="Ley R."/>
            <person name="Guruge J."/>
            <person name="Turnbaugh P.J."/>
            <person name="Mahowald M."/>
            <person name="Liep D."/>
            <person name="Gordon J."/>
        </authorList>
    </citation>
    <scope>NUCLEOTIDE SEQUENCE [LARGE SCALE GENOMIC DNA]</scope>
    <source>
        <strain evidence="9">ATCC BAA-613 / DSM 15670 / CCUG 46953 / JCM 12243 / WAL 16351</strain>
    </source>
</reference>
<dbReference type="AlphaFoldDB" id="A8RIF7"/>
<evidence type="ECO:0000256" key="6">
    <source>
        <dbReference type="SAM" id="MobiDB-lite"/>
    </source>
</evidence>
<evidence type="ECO:0000256" key="3">
    <source>
        <dbReference type="ARBA" id="ARBA00022908"/>
    </source>
</evidence>
<feature type="domain" description="Tyr recombinase" evidence="7">
    <location>
        <begin position="176"/>
        <end position="387"/>
    </location>
</feature>
<organism evidence="8 9">
    <name type="scientific">Enterocloster bolteae (strain ATCC BAA-613 / DSM 15670 / CCUG 46953 / JCM 12243 / WAL 16351)</name>
    <name type="common">Clostridium bolteae</name>
    <dbReference type="NCBI Taxonomy" id="411902"/>
    <lineage>
        <taxon>Bacteria</taxon>
        <taxon>Bacillati</taxon>
        <taxon>Bacillota</taxon>
        <taxon>Clostridia</taxon>
        <taxon>Lachnospirales</taxon>
        <taxon>Lachnospiraceae</taxon>
        <taxon>Enterocloster</taxon>
    </lineage>
</organism>
<evidence type="ECO:0000313" key="8">
    <source>
        <dbReference type="EMBL" id="EDP19245.1"/>
    </source>
</evidence>
<name>A8RIF7_ENTBW</name>
<dbReference type="Pfam" id="PF00589">
    <property type="entry name" value="Phage_integrase"/>
    <property type="match status" value="1"/>
</dbReference>
<dbReference type="InterPro" id="IPR002104">
    <property type="entry name" value="Integrase_catalytic"/>
</dbReference>
<comment type="caution">
    <text evidence="8">The sequence shown here is derived from an EMBL/GenBank/DDBJ whole genome shotgun (WGS) entry which is preliminary data.</text>
</comment>
<comment type="function">
    <text evidence="1">Site-specific tyrosine recombinase, which acts by catalyzing the cutting and rejoining of the recombining DNA molecules.</text>
</comment>
<dbReference type="InterPro" id="IPR013762">
    <property type="entry name" value="Integrase-like_cat_sf"/>
</dbReference>
<dbReference type="PANTHER" id="PTHR30629">
    <property type="entry name" value="PROPHAGE INTEGRASE"/>
    <property type="match status" value="1"/>
</dbReference>
<proteinExistence type="inferred from homology"/>
<dbReference type="Gene3D" id="1.10.150.130">
    <property type="match status" value="1"/>
</dbReference>